<feature type="region of interest" description="Disordered" evidence="1">
    <location>
        <begin position="469"/>
        <end position="488"/>
    </location>
</feature>
<feature type="chain" id="PRO_5040923934" evidence="3">
    <location>
        <begin position="24"/>
        <end position="558"/>
    </location>
</feature>
<dbReference type="AlphaFoldDB" id="A0A9W8CSG8"/>
<feature type="signal peptide" evidence="3">
    <location>
        <begin position="1"/>
        <end position="23"/>
    </location>
</feature>
<organism evidence="4 5">
    <name type="scientific">Coemansia erecta</name>
    <dbReference type="NCBI Taxonomy" id="147472"/>
    <lineage>
        <taxon>Eukaryota</taxon>
        <taxon>Fungi</taxon>
        <taxon>Fungi incertae sedis</taxon>
        <taxon>Zoopagomycota</taxon>
        <taxon>Kickxellomycotina</taxon>
        <taxon>Kickxellomycetes</taxon>
        <taxon>Kickxellales</taxon>
        <taxon>Kickxellaceae</taxon>
        <taxon>Coemansia</taxon>
    </lineage>
</organism>
<dbReference type="Gene3D" id="2.40.10.10">
    <property type="entry name" value="Trypsin-like serine proteases"/>
    <property type="match status" value="1"/>
</dbReference>
<evidence type="ECO:0000256" key="3">
    <source>
        <dbReference type="SAM" id="SignalP"/>
    </source>
</evidence>
<proteinExistence type="predicted"/>
<dbReference type="EMBL" id="JANBOJ010000026">
    <property type="protein sequence ID" value="KAJ1724600.1"/>
    <property type="molecule type" value="Genomic_DNA"/>
</dbReference>
<evidence type="ECO:0000313" key="5">
    <source>
        <dbReference type="Proteomes" id="UP001149813"/>
    </source>
</evidence>
<accession>A0A9W8CSG8</accession>
<comment type="caution">
    <text evidence="4">The sequence shown here is derived from an EMBL/GenBank/DDBJ whole genome shotgun (WGS) entry which is preliminary data.</text>
</comment>
<evidence type="ECO:0000313" key="4">
    <source>
        <dbReference type="EMBL" id="KAJ1724600.1"/>
    </source>
</evidence>
<feature type="region of interest" description="Disordered" evidence="1">
    <location>
        <begin position="312"/>
        <end position="376"/>
    </location>
</feature>
<sequence>MNLHTYFTQTVILIFALSCATHGLVLDISKRNVATSNIVNDFRGAVLISGGLQTSCEVALLDGQTGFVAASCIQLLSNGKVDSTQVYRVGFDDPTTSTSTVYDISQITVHKKYDASTLANNIALVQYNPNGSNTWKMFVGGHRTEWNSTFYVSRAMASVSSVTWAPTRVADIAIDSGCGSASNLYTANPDWMLCVTQAPVSYANSACKIPYTTAWSIWQPTDLAVAAIYSHTSTTSDSLCDASNTLYHYYTLLQPYVAWARSITGTNYSIFWKDSAYVYPGDKNFAMTSSPSASLPNIHTITGDLYPAQRSFNAGGTTSSASQPNTGGTSTGGTNVNTSSAPNNNQNSSNASNINSNDAGGNSNNNSGDNTINTNSVAQDSTDITTNELQNLDSDTSAIVIDEGDLATVDGSVVAIADLMTNSDESDIEITNVILNTETDSQGNVVVASGISVETYAYADYIGYSSPQTTTTTTTSTQNSAEKVSSSGSAKGLTRSEIIAISVSVPLLFILISIGALFAYKWWSKRRIATFWNPAEKGPHSHMRIIDEPSYYNPDIKN</sequence>
<feature type="compositionally biased region" description="Polar residues" evidence="1">
    <location>
        <begin position="312"/>
        <end position="324"/>
    </location>
</feature>
<keyword evidence="2" id="KW-0812">Transmembrane</keyword>
<dbReference type="OrthoDB" id="5565075at2759"/>
<dbReference type="InterPro" id="IPR043504">
    <property type="entry name" value="Peptidase_S1_PA_chymotrypsin"/>
</dbReference>
<keyword evidence="3" id="KW-0732">Signal</keyword>
<feature type="transmembrane region" description="Helical" evidence="2">
    <location>
        <begin position="498"/>
        <end position="520"/>
    </location>
</feature>
<dbReference type="SUPFAM" id="SSF50494">
    <property type="entry name" value="Trypsin-like serine proteases"/>
    <property type="match status" value="1"/>
</dbReference>
<feature type="compositionally biased region" description="Polar residues" evidence="1">
    <location>
        <begin position="478"/>
        <end position="488"/>
    </location>
</feature>
<protein>
    <submittedName>
        <fullName evidence="4">Uncharacterized protein</fullName>
    </submittedName>
</protein>
<keyword evidence="2" id="KW-1133">Transmembrane helix</keyword>
<gene>
    <name evidence="4" type="ORF">LPJ53_001136</name>
</gene>
<dbReference type="Proteomes" id="UP001149813">
    <property type="component" value="Unassembled WGS sequence"/>
</dbReference>
<keyword evidence="2" id="KW-0472">Membrane</keyword>
<name>A0A9W8CSG8_9FUNG</name>
<dbReference type="InterPro" id="IPR009003">
    <property type="entry name" value="Peptidase_S1_PA"/>
</dbReference>
<evidence type="ECO:0000256" key="1">
    <source>
        <dbReference type="SAM" id="MobiDB-lite"/>
    </source>
</evidence>
<feature type="compositionally biased region" description="Low complexity" evidence="1">
    <location>
        <begin position="325"/>
        <end position="376"/>
    </location>
</feature>
<reference evidence="4" key="1">
    <citation type="submission" date="2022-07" db="EMBL/GenBank/DDBJ databases">
        <title>Phylogenomic reconstructions and comparative analyses of Kickxellomycotina fungi.</title>
        <authorList>
            <person name="Reynolds N.K."/>
            <person name="Stajich J.E."/>
            <person name="Barry K."/>
            <person name="Grigoriev I.V."/>
            <person name="Crous P."/>
            <person name="Smith M.E."/>
        </authorList>
    </citation>
    <scope>NUCLEOTIDE SEQUENCE</scope>
    <source>
        <strain evidence="4">NBRC 32514</strain>
    </source>
</reference>
<evidence type="ECO:0000256" key="2">
    <source>
        <dbReference type="SAM" id="Phobius"/>
    </source>
</evidence>
<keyword evidence="5" id="KW-1185">Reference proteome</keyword>